<dbReference type="HOGENOM" id="CLU_038874_0_0_1"/>
<dbReference type="PANTHER" id="PTHR31672:SF2">
    <property type="entry name" value="F-BOX DOMAIN-CONTAINING PROTEIN"/>
    <property type="match status" value="1"/>
</dbReference>
<reference evidence="2" key="1">
    <citation type="submission" date="2015-06" db="UniProtKB">
        <authorList>
            <consortium name="EnsemblPlants"/>
        </authorList>
    </citation>
    <scope>IDENTIFICATION</scope>
</reference>
<evidence type="ECO:0000313" key="2">
    <source>
        <dbReference type="EnsemblPlants" id="ORGLA03G0175300.1"/>
    </source>
</evidence>
<accession>I1PBK7</accession>
<dbReference type="Gramene" id="ORGLA03G0175300.1">
    <property type="protein sequence ID" value="ORGLA03G0175300.1"/>
    <property type="gene ID" value="ORGLA03G0175300"/>
</dbReference>
<protein>
    <recommendedName>
        <fullName evidence="1">F-box domain-containing protein</fullName>
    </recommendedName>
</protein>
<organism evidence="2 3">
    <name type="scientific">Oryza glaberrima</name>
    <name type="common">African rice</name>
    <dbReference type="NCBI Taxonomy" id="4538"/>
    <lineage>
        <taxon>Eukaryota</taxon>
        <taxon>Viridiplantae</taxon>
        <taxon>Streptophyta</taxon>
        <taxon>Embryophyta</taxon>
        <taxon>Tracheophyta</taxon>
        <taxon>Spermatophyta</taxon>
        <taxon>Magnoliopsida</taxon>
        <taxon>Liliopsida</taxon>
        <taxon>Poales</taxon>
        <taxon>Poaceae</taxon>
        <taxon>BOP clade</taxon>
        <taxon>Oryzoideae</taxon>
        <taxon>Oryzeae</taxon>
        <taxon>Oryzinae</taxon>
        <taxon>Oryza</taxon>
    </lineage>
</organism>
<keyword evidence="3" id="KW-1185">Reference proteome</keyword>
<dbReference type="SUPFAM" id="SSF81383">
    <property type="entry name" value="F-box domain"/>
    <property type="match status" value="1"/>
</dbReference>
<dbReference type="InterPro" id="IPR036047">
    <property type="entry name" value="F-box-like_dom_sf"/>
</dbReference>
<name>I1PBK7_ORYGL</name>
<evidence type="ECO:0000313" key="3">
    <source>
        <dbReference type="Proteomes" id="UP000007306"/>
    </source>
</evidence>
<dbReference type="SMART" id="SM00256">
    <property type="entry name" value="FBOX"/>
    <property type="match status" value="1"/>
</dbReference>
<dbReference type="Gene3D" id="1.20.1280.50">
    <property type="match status" value="1"/>
</dbReference>
<dbReference type="OMA" id="EKDIGGH"/>
<dbReference type="Proteomes" id="UP000007306">
    <property type="component" value="Chromosome 3"/>
</dbReference>
<dbReference type="eggNOG" id="ENOG502SX3H">
    <property type="taxonomic scope" value="Eukaryota"/>
</dbReference>
<dbReference type="AlphaFoldDB" id="I1PBK7"/>
<dbReference type="CDD" id="cd22157">
    <property type="entry name" value="F-box_AtFBW1-like"/>
    <property type="match status" value="1"/>
</dbReference>
<dbReference type="InterPro" id="IPR001810">
    <property type="entry name" value="F-box_dom"/>
</dbReference>
<feature type="domain" description="F-box" evidence="1">
    <location>
        <begin position="19"/>
        <end position="59"/>
    </location>
</feature>
<proteinExistence type="predicted"/>
<evidence type="ECO:0000259" key="1">
    <source>
        <dbReference type="SMART" id="SM00256"/>
    </source>
</evidence>
<dbReference type="PANTHER" id="PTHR31672">
    <property type="entry name" value="BNACNNG10540D PROTEIN"/>
    <property type="match status" value="1"/>
</dbReference>
<reference evidence="2 3" key="2">
    <citation type="submission" date="2018-04" db="EMBL/GenBank/DDBJ databases">
        <title>OglaRS2 (Oryza glaberrima Reference Sequence Version 2).</title>
        <authorList>
            <person name="Zhang J."/>
            <person name="Kudrna D."/>
            <person name="Lee S."/>
            <person name="Talag J."/>
            <person name="Rajasekar S."/>
            <person name="Wing R.A."/>
        </authorList>
    </citation>
    <scope>NUCLEOTIDE SEQUENCE [LARGE SCALE GENOMIC DNA]</scope>
    <source>
        <strain evidence="2 3">cv. IRGC 96717</strain>
    </source>
</reference>
<dbReference type="InterPro" id="IPR050796">
    <property type="entry name" value="SCF_F-box_component"/>
</dbReference>
<sequence>MDYDDRERRRGRRAPGEALPDDLVEEILLRLPVPSIGRCRAVCKAWLSRTSQPDFLRAHVARSCPATVTAAATVETRSRTTTPRGRSCTTVHIRRLGRKCSGAVASLAVSFVSASEQGRSMTAAIGFWDGILCATHILFAPGRGVERYVLCNPLTEAYTIVPAPATDGFLVGGYAHPTTSRFHIMHANFFTTMETFWILRLGENSVWRETARLSSLAGLVGFISTVSRGRLQHGTGGVPADGGLRGARSVGRQLVALVHDDGNTHHPLPRQAVRPHRRPGANALGMWMLEDYSDPTSWRLQRKIDYYYSCGAAAGAALDDDPHAAAAQTFRARFSTADVVEVLPNGVDDDDEGKEILLQLGDEEVVYNVGRAAWRRWGILPLTTRRLMMHRQCILPREVSFGDASQVPWEKDIGGHSFYRIY</sequence>
<dbReference type="Pfam" id="PF00646">
    <property type="entry name" value="F-box"/>
    <property type="match status" value="1"/>
</dbReference>
<dbReference type="EnsemblPlants" id="ORGLA03G0175300.1">
    <property type="protein sequence ID" value="ORGLA03G0175300.1"/>
    <property type="gene ID" value="ORGLA03G0175300"/>
</dbReference>